<sequence>MVTSRLFRLSVALLLALPALLLTSPASACACGGIASNDATARVHSETSILSKRGDRETIDMRLSMTSVAPDAALLVPTPAPATVSAGDAATFTRYDEISAPRVETRTHWWIPSSDTDGVTAGAAPPGGASTGAPTVVQRVTLGPLEAAVLAGGDVDGIRKWLSDNGYRLQPKLVRALAPYVGQHWSFVALKLASPTPLSGPLDPIRLTFDSSSLVYPMRMSAVADAPQYVTTYVVAEHRQQRIDADAAGQSVTTVYAGRIDDAYLTKITTAVARPDTITTDFEFARAPTDDPVAQVTYADEDVRIFGVMAGPFLTAVGIVLAVLATTAVLLVVTRRRTVRRR</sequence>
<feature type="chain" id="PRO_5032897744" evidence="2">
    <location>
        <begin position="29"/>
        <end position="342"/>
    </location>
</feature>
<protein>
    <submittedName>
        <fullName evidence="3">DUF2330 domain-containing protein</fullName>
    </submittedName>
</protein>
<dbReference type="AlphaFoldDB" id="A0A848KY27"/>
<evidence type="ECO:0000256" key="2">
    <source>
        <dbReference type="SAM" id="SignalP"/>
    </source>
</evidence>
<dbReference type="InterPro" id="IPR019283">
    <property type="entry name" value="DUF2330"/>
</dbReference>
<dbReference type="PROSITE" id="PS51257">
    <property type="entry name" value="PROKAR_LIPOPROTEIN"/>
    <property type="match status" value="1"/>
</dbReference>
<dbReference type="Proteomes" id="UP000550729">
    <property type="component" value="Unassembled WGS sequence"/>
</dbReference>
<gene>
    <name evidence="3" type="ORF">HH308_07810</name>
</gene>
<evidence type="ECO:0000313" key="4">
    <source>
        <dbReference type="Proteomes" id="UP000550729"/>
    </source>
</evidence>
<keyword evidence="1" id="KW-1133">Transmembrane helix</keyword>
<organism evidence="3 4">
    <name type="scientific">Gordonia asplenii</name>
    <dbReference type="NCBI Taxonomy" id="2725283"/>
    <lineage>
        <taxon>Bacteria</taxon>
        <taxon>Bacillati</taxon>
        <taxon>Actinomycetota</taxon>
        <taxon>Actinomycetes</taxon>
        <taxon>Mycobacteriales</taxon>
        <taxon>Gordoniaceae</taxon>
        <taxon>Gordonia</taxon>
    </lineage>
</organism>
<dbReference type="RefSeq" id="WP_170193622.1">
    <property type="nucleotide sequence ID" value="NZ_JABBNB010000006.1"/>
</dbReference>
<proteinExistence type="predicted"/>
<keyword evidence="4" id="KW-1185">Reference proteome</keyword>
<evidence type="ECO:0000256" key="1">
    <source>
        <dbReference type="SAM" id="Phobius"/>
    </source>
</evidence>
<keyword evidence="2" id="KW-0732">Signal</keyword>
<keyword evidence="1" id="KW-0472">Membrane</keyword>
<name>A0A848KY27_9ACTN</name>
<feature type="signal peptide" evidence="2">
    <location>
        <begin position="1"/>
        <end position="28"/>
    </location>
</feature>
<comment type="caution">
    <text evidence="3">The sequence shown here is derived from an EMBL/GenBank/DDBJ whole genome shotgun (WGS) entry which is preliminary data.</text>
</comment>
<dbReference type="EMBL" id="JABBNB010000006">
    <property type="protein sequence ID" value="NMO01121.1"/>
    <property type="molecule type" value="Genomic_DNA"/>
</dbReference>
<evidence type="ECO:0000313" key="3">
    <source>
        <dbReference type="EMBL" id="NMO01121.1"/>
    </source>
</evidence>
<reference evidence="3 4" key="1">
    <citation type="submission" date="2020-04" db="EMBL/GenBank/DDBJ databases">
        <title>Gordonia sp. nov. TBRC 11910.</title>
        <authorList>
            <person name="Suriyachadkun C."/>
        </authorList>
    </citation>
    <scope>NUCLEOTIDE SEQUENCE [LARGE SCALE GENOMIC DNA]</scope>
    <source>
        <strain evidence="3 4">TBRC 11910</strain>
    </source>
</reference>
<dbReference type="Pfam" id="PF10092">
    <property type="entry name" value="DUF2330"/>
    <property type="match status" value="1"/>
</dbReference>
<feature type="transmembrane region" description="Helical" evidence="1">
    <location>
        <begin position="313"/>
        <end position="333"/>
    </location>
</feature>
<accession>A0A848KY27</accession>
<keyword evidence="1" id="KW-0812">Transmembrane</keyword>